<proteinExistence type="predicted"/>
<keyword evidence="3" id="KW-1185">Reference proteome</keyword>
<evidence type="ECO:0000313" key="2">
    <source>
        <dbReference type="EMBL" id="MDQ0518192.1"/>
    </source>
</evidence>
<protein>
    <submittedName>
        <fullName evidence="2">Uncharacterized protein</fullName>
    </submittedName>
</protein>
<accession>A0ABU0MB96</accession>
<evidence type="ECO:0000256" key="1">
    <source>
        <dbReference type="SAM" id="Phobius"/>
    </source>
</evidence>
<dbReference type="Proteomes" id="UP001223743">
    <property type="component" value="Unassembled WGS sequence"/>
</dbReference>
<reference evidence="2 3" key="1">
    <citation type="submission" date="2023-07" db="EMBL/GenBank/DDBJ databases">
        <title>Genomic Encyclopedia of Type Strains, Phase IV (KMG-IV): sequencing the most valuable type-strain genomes for metagenomic binning, comparative biology and taxonomic classification.</title>
        <authorList>
            <person name="Goeker M."/>
        </authorList>
    </citation>
    <scope>NUCLEOTIDE SEQUENCE [LARGE SCALE GENOMIC DNA]</scope>
    <source>
        <strain evidence="2 3">B1-1</strain>
    </source>
</reference>
<comment type="caution">
    <text evidence="2">The sequence shown here is derived from an EMBL/GenBank/DDBJ whole genome shotgun (WGS) entry which is preliminary data.</text>
</comment>
<keyword evidence="1" id="KW-0812">Transmembrane</keyword>
<sequence length="211" mass="23683">MSETNGRSGTSNVRSLTDAIRKARVAESERTDVVVELREAERARLDMLADELRNVFAEVPDGDEQFIFQISGGTQPRLWIDMTSLVMMARDRRTYRFVKDTRFGRTVILETADLDDMADCVTQYVAERIIERERALEADWLAERILRADEPQKAEKPASERRAAMLRKVRDGSVQPAGQPRSSATMAAVSFLGGLLVGIAALLAYAWFKIG</sequence>
<keyword evidence="1" id="KW-0472">Membrane</keyword>
<organism evidence="2 3">
    <name type="scientific">Kaistia geumhonensis</name>
    <dbReference type="NCBI Taxonomy" id="410839"/>
    <lineage>
        <taxon>Bacteria</taxon>
        <taxon>Pseudomonadati</taxon>
        <taxon>Pseudomonadota</taxon>
        <taxon>Alphaproteobacteria</taxon>
        <taxon>Hyphomicrobiales</taxon>
        <taxon>Kaistiaceae</taxon>
        <taxon>Kaistia</taxon>
    </lineage>
</organism>
<name>A0ABU0MB96_9HYPH</name>
<keyword evidence="1" id="KW-1133">Transmembrane helix</keyword>
<gene>
    <name evidence="2" type="ORF">QO015_003805</name>
</gene>
<evidence type="ECO:0000313" key="3">
    <source>
        <dbReference type="Proteomes" id="UP001223743"/>
    </source>
</evidence>
<dbReference type="RefSeq" id="WP_266283622.1">
    <property type="nucleotide sequence ID" value="NZ_JAPKNF010000003.1"/>
</dbReference>
<dbReference type="EMBL" id="JAUSWJ010000001">
    <property type="protein sequence ID" value="MDQ0518192.1"/>
    <property type="molecule type" value="Genomic_DNA"/>
</dbReference>
<feature type="transmembrane region" description="Helical" evidence="1">
    <location>
        <begin position="186"/>
        <end position="208"/>
    </location>
</feature>